<dbReference type="Pfam" id="PF04679">
    <property type="entry name" value="DNA_ligase_A_C"/>
    <property type="match status" value="1"/>
</dbReference>
<dbReference type="Pfam" id="PF04675">
    <property type="entry name" value="DNA_ligase_A_N"/>
    <property type="match status" value="1"/>
</dbReference>
<reference evidence="18" key="1">
    <citation type="submission" date="2018-05" db="EMBL/GenBank/DDBJ databases">
        <title>Draft genome of Mucuna pruriens seed.</title>
        <authorList>
            <person name="Nnadi N.E."/>
            <person name="Vos R."/>
            <person name="Hasami M.H."/>
            <person name="Devisetty U.K."/>
            <person name="Aguiy J.C."/>
        </authorList>
    </citation>
    <scope>NUCLEOTIDE SEQUENCE [LARGE SCALE GENOMIC DNA]</scope>
    <source>
        <strain evidence="18">JCA_2017</strain>
    </source>
</reference>
<evidence type="ECO:0000313" key="19">
    <source>
        <dbReference type="Proteomes" id="UP000257109"/>
    </source>
</evidence>
<dbReference type="GO" id="GO:0071897">
    <property type="term" value="P:DNA biosynthetic process"/>
    <property type="evidence" value="ECO:0007669"/>
    <property type="project" value="InterPro"/>
</dbReference>
<keyword evidence="7 14" id="KW-0227">DNA damage</keyword>
<dbReference type="GO" id="GO:0051301">
    <property type="term" value="P:cell division"/>
    <property type="evidence" value="ECO:0007669"/>
    <property type="project" value="UniProtKB-KW"/>
</dbReference>
<dbReference type="GO" id="GO:0005739">
    <property type="term" value="C:mitochondrion"/>
    <property type="evidence" value="ECO:0007669"/>
    <property type="project" value="TreeGrafter"/>
</dbReference>
<keyword evidence="11" id="KW-0539">Nucleus</keyword>
<keyword evidence="12" id="KW-0131">Cell cycle</keyword>
<evidence type="ECO:0000313" key="18">
    <source>
        <dbReference type="EMBL" id="RDX88125.1"/>
    </source>
</evidence>
<feature type="domain" description="ATP-dependent DNA ligase family profile" evidence="17">
    <location>
        <begin position="533"/>
        <end position="669"/>
    </location>
</feature>
<evidence type="ECO:0000256" key="14">
    <source>
        <dbReference type="RuleBase" id="RU000617"/>
    </source>
</evidence>
<evidence type="ECO:0000256" key="10">
    <source>
        <dbReference type="ARBA" id="ARBA00023204"/>
    </source>
</evidence>
<sequence length="801" mass="89571">MLALRCRPCLSPLFSGCITIRVSSFISFPFSPSPFLSYTPLRAMTKPPSAFDALMSGARAAFKKKSQPQPSASPRKRKSHDSTFSQNPSKLKPSESSSSAEAVQPLIKPQETAERKPPTKVGRMSSSSEVKTAELKKLVPLLKKKPSEFDPASAVSWEKGQPVPFLFLCLAFDMISKESGRIAITDIVCNMLRTVMHATPEDLVLVVYLSANRIAPAHAALELGLGDASISKALAEAYGRTEAWIKTQYQKKGDLGLVAKESRSSQSMMWKPDALTIRKVFNTFHLIAKESGKESQEKKKNHIKALLVAATDCEPQYLIRLLQVEITKLRIGYAEKTLLAALGQAAVYTEEHSKPPPEIQSPLEEASDIVKQVYSVLPDYDKIVSALLTEGLWMLPKTCKFTPGIPIGPMLSKATKGVSEILNKFQGVEFTCEYKYDGERAQIHYMEDGSVEIYSRNAERNTGKFPDVAAAVSRLKKTTVSSFILDCEIVAYDRAEHTILPFQKPFVLVVDQIKQFNGHALKLSSRARKNVALDNVKVDVCIFAFDLLYLNGQELLQENLRVRREHLYASFEEETGFLQFATTITSNDVEEIQKFLDKAVDESCEGLIIKTLNEDATYEPSKRSLNWLKLKKDYLDNVGDSLDLVPIAAFHGRGKRTGVYGAFLLACYDQNNEEYQSICKIGTGFSEEMLEERSSSLRSKVIPKPKAYYRYAETIHPDVWFEASEVWEVKAADLTISPVHRAAVGIVDSDKGISLRFPRLVRIRPDKDPEQALTSEEVAEMYNAQKHNQTNNQDDDDEEDD</sequence>
<dbReference type="STRING" id="157652.A0A371GC60"/>
<dbReference type="PANTHER" id="PTHR45674:SF4">
    <property type="entry name" value="DNA LIGASE 1"/>
    <property type="match status" value="1"/>
</dbReference>
<dbReference type="OrthoDB" id="206088at2759"/>
<evidence type="ECO:0000256" key="4">
    <source>
        <dbReference type="ARBA" id="ARBA00022618"/>
    </source>
</evidence>
<keyword evidence="10 14" id="KW-0234">DNA repair</keyword>
<dbReference type="CDD" id="cd07969">
    <property type="entry name" value="OBF_DNA_ligase_I"/>
    <property type="match status" value="1"/>
</dbReference>
<feature type="region of interest" description="Disordered" evidence="16">
    <location>
        <begin position="779"/>
        <end position="801"/>
    </location>
</feature>
<dbReference type="CDD" id="cd07900">
    <property type="entry name" value="Adenylation_DNA_ligase_I_Euk"/>
    <property type="match status" value="1"/>
</dbReference>
<accession>A0A371GC60</accession>
<dbReference type="GO" id="GO:0003910">
    <property type="term" value="F:DNA ligase (ATP) activity"/>
    <property type="evidence" value="ECO:0007669"/>
    <property type="project" value="UniProtKB-EC"/>
</dbReference>
<comment type="similarity">
    <text evidence="2 15">Belongs to the ATP-dependent DNA ligase family.</text>
</comment>
<dbReference type="InterPro" id="IPR016059">
    <property type="entry name" value="DNA_ligase_ATP-dep_CS"/>
</dbReference>
<keyword evidence="8 14" id="KW-0067">ATP-binding</keyword>
<keyword evidence="4" id="KW-0132">Cell division</keyword>
<dbReference type="GO" id="GO:0005524">
    <property type="term" value="F:ATP binding"/>
    <property type="evidence" value="ECO:0007669"/>
    <property type="project" value="UniProtKB-KW"/>
</dbReference>
<evidence type="ECO:0000256" key="13">
    <source>
        <dbReference type="ARBA" id="ARBA00034003"/>
    </source>
</evidence>
<dbReference type="AlphaFoldDB" id="A0A371GC60"/>
<keyword evidence="5" id="KW-0235">DNA replication</keyword>
<dbReference type="GO" id="GO:0006281">
    <property type="term" value="P:DNA repair"/>
    <property type="evidence" value="ECO:0007669"/>
    <property type="project" value="UniProtKB-KW"/>
</dbReference>
<evidence type="ECO:0000256" key="16">
    <source>
        <dbReference type="SAM" id="MobiDB-lite"/>
    </source>
</evidence>
<dbReference type="FunFam" id="2.40.50.140:FF:000062">
    <property type="entry name" value="DNA ligase"/>
    <property type="match status" value="1"/>
</dbReference>
<evidence type="ECO:0000256" key="12">
    <source>
        <dbReference type="ARBA" id="ARBA00023306"/>
    </source>
</evidence>
<gene>
    <name evidence="18" type="primary">LIG1</name>
    <name evidence="18" type="ORF">CR513_30315</name>
</gene>
<dbReference type="Gene3D" id="2.40.50.140">
    <property type="entry name" value="Nucleic acid-binding proteins"/>
    <property type="match status" value="1"/>
</dbReference>
<evidence type="ECO:0000256" key="8">
    <source>
        <dbReference type="ARBA" id="ARBA00022840"/>
    </source>
</evidence>
<dbReference type="GO" id="GO:0006310">
    <property type="term" value="P:DNA recombination"/>
    <property type="evidence" value="ECO:0007669"/>
    <property type="project" value="UniProtKB-KW"/>
</dbReference>
<dbReference type="InterPro" id="IPR012309">
    <property type="entry name" value="DNA_ligase_ATP-dep_C"/>
</dbReference>
<dbReference type="Gene3D" id="3.30.470.30">
    <property type="entry name" value="DNA ligase/mRNA capping enzyme"/>
    <property type="match status" value="1"/>
</dbReference>
<dbReference type="PROSITE" id="PS00333">
    <property type="entry name" value="DNA_LIGASE_A2"/>
    <property type="match status" value="1"/>
</dbReference>
<keyword evidence="6 14" id="KW-0547">Nucleotide-binding</keyword>
<evidence type="ECO:0000259" key="17">
    <source>
        <dbReference type="PROSITE" id="PS50160"/>
    </source>
</evidence>
<dbReference type="PROSITE" id="PS00697">
    <property type="entry name" value="DNA_LIGASE_A1"/>
    <property type="match status" value="1"/>
</dbReference>
<feature type="compositionally biased region" description="Low complexity" evidence="16">
    <location>
        <begin position="88"/>
        <end position="102"/>
    </location>
</feature>
<dbReference type="SUPFAM" id="SSF50249">
    <property type="entry name" value="Nucleic acid-binding proteins"/>
    <property type="match status" value="1"/>
</dbReference>
<dbReference type="GO" id="GO:0005634">
    <property type="term" value="C:nucleus"/>
    <property type="evidence" value="ECO:0007669"/>
    <property type="project" value="UniProtKB-SubCell"/>
</dbReference>
<dbReference type="SUPFAM" id="SSF56091">
    <property type="entry name" value="DNA ligase/mRNA capping enzyme, catalytic domain"/>
    <property type="match status" value="1"/>
</dbReference>
<dbReference type="FunFam" id="3.30.470.30:FF:000002">
    <property type="entry name" value="DNA ligase"/>
    <property type="match status" value="1"/>
</dbReference>
<dbReference type="InterPro" id="IPR050191">
    <property type="entry name" value="ATP-dep_DNA_ligase"/>
</dbReference>
<dbReference type="PROSITE" id="PS50160">
    <property type="entry name" value="DNA_LIGASE_A3"/>
    <property type="match status" value="1"/>
</dbReference>
<evidence type="ECO:0000256" key="6">
    <source>
        <dbReference type="ARBA" id="ARBA00022741"/>
    </source>
</evidence>
<evidence type="ECO:0000256" key="3">
    <source>
        <dbReference type="ARBA" id="ARBA00022598"/>
    </source>
</evidence>
<evidence type="ECO:0000256" key="9">
    <source>
        <dbReference type="ARBA" id="ARBA00023172"/>
    </source>
</evidence>
<dbReference type="FunFam" id="1.10.3260.10:FF:000001">
    <property type="entry name" value="DNA ligase"/>
    <property type="match status" value="1"/>
</dbReference>
<dbReference type="Proteomes" id="UP000257109">
    <property type="component" value="Unassembled WGS sequence"/>
</dbReference>
<dbReference type="Pfam" id="PF01068">
    <property type="entry name" value="DNA_ligase_A_M"/>
    <property type="match status" value="1"/>
</dbReference>
<dbReference type="InterPro" id="IPR000977">
    <property type="entry name" value="DNA_ligase_ATP-dep"/>
</dbReference>
<dbReference type="Gene3D" id="1.10.3260.10">
    <property type="entry name" value="DNA ligase, ATP-dependent, N-terminal domain"/>
    <property type="match status" value="1"/>
</dbReference>
<comment type="subcellular location">
    <subcellularLocation>
        <location evidence="1">Nucleus</location>
    </subcellularLocation>
</comment>
<evidence type="ECO:0000256" key="1">
    <source>
        <dbReference type="ARBA" id="ARBA00004123"/>
    </source>
</evidence>
<keyword evidence="3 14" id="KW-0436">Ligase</keyword>
<feature type="region of interest" description="Disordered" evidence="16">
    <location>
        <begin position="61"/>
        <end position="129"/>
    </location>
</feature>
<dbReference type="InterPro" id="IPR012340">
    <property type="entry name" value="NA-bd_OB-fold"/>
</dbReference>
<keyword evidence="9 14" id="KW-0233">DNA recombination</keyword>
<evidence type="ECO:0000256" key="5">
    <source>
        <dbReference type="ARBA" id="ARBA00022705"/>
    </source>
</evidence>
<organism evidence="18 19">
    <name type="scientific">Mucuna pruriens</name>
    <name type="common">Velvet bean</name>
    <name type="synonym">Dolichos pruriens</name>
    <dbReference type="NCBI Taxonomy" id="157652"/>
    <lineage>
        <taxon>Eukaryota</taxon>
        <taxon>Viridiplantae</taxon>
        <taxon>Streptophyta</taxon>
        <taxon>Embryophyta</taxon>
        <taxon>Tracheophyta</taxon>
        <taxon>Spermatophyta</taxon>
        <taxon>Magnoliopsida</taxon>
        <taxon>eudicotyledons</taxon>
        <taxon>Gunneridae</taxon>
        <taxon>Pentapetalae</taxon>
        <taxon>rosids</taxon>
        <taxon>fabids</taxon>
        <taxon>Fabales</taxon>
        <taxon>Fabaceae</taxon>
        <taxon>Papilionoideae</taxon>
        <taxon>50 kb inversion clade</taxon>
        <taxon>NPAAA clade</taxon>
        <taxon>indigoferoid/millettioid clade</taxon>
        <taxon>Phaseoleae</taxon>
        <taxon>Mucuna</taxon>
    </lineage>
</organism>
<dbReference type="EMBL" id="QJKJ01006044">
    <property type="protein sequence ID" value="RDX88125.1"/>
    <property type="molecule type" value="Genomic_DNA"/>
</dbReference>
<dbReference type="InterPro" id="IPR036599">
    <property type="entry name" value="DNA_ligase_N_sf"/>
</dbReference>
<dbReference type="GO" id="GO:0006273">
    <property type="term" value="P:lagging strand elongation"/>
    <property type="evidence" value="ECO:0007669"/>
    <property type="project" value="TreeGrafter"/>
</dbReference>
<name>A0A371GC60_MUCPR</name>
<evidence type="ECO:0000256" key="2">
    <source>
        <dbReference type="ARBA" id="ARBA00007572"/>
    </source>
</evidence>
<dbReference type="Gene3D" id="3.30.1490.70">
    <property type="match status" value="1"/>
</dbReference>
<evidence type="ECO:0000256" key="11">
    <source>
        <dbReference type="ARBA" id="ARBA00023242"/>
    </source>
</evidence>
<keyword evidence="19" id="KW-1185">Reference proteome</keyword>
<protein>
    <recommendedName>
        <fullName evidence="14">DNA ligase</fullName>
        <ecNumber evidence="14">6.5.1.1</ecNumber>
    </recommendedName>
</protein>
<evidence type="ECO:0000256" key="15">
    <source>
        <dbReference type="RuleBase" id="RU004196"/>
    </source>
</evidence>
<evidence type="ECO:0000256" key="7">
    <source>
        <dbReference type="ARBA" id="ARBA00022763"/>
    </source>
</evidence>
<dbReference type="NCBIfam" id="TIGR00574">
    <property type="entry name" value="dnl1"/>
    <property type="match status" value="1"/>
</dbReference>
<dbReference type="GO" id="GO:0003677">
    <property type="term" value="F:DNA binding"/>
    <property type="evidence" value="ECO:0007669"/>
    <property type="project" value="InterPro"/>
</dbReference>
<dbReference type="EC" id="6.5.1.1" evidence="14"/>
<dbReference type="InterPro" id="IPR012308">
    <property type="entry name" value="DNA_ligase_ATP-dep_N"/>
</dbReference>
<comment type="catalytic activity">
    <reaction evidence="13 14">
        <text>ATP + (deoxyribonucleotide)n-3'-hydroxyl + 5'-phospho-(deoxyribonucleotide)m = (deoxyribonucleotide)n+m + AMP + diphosphate.</text>
        <dbReference type="EC" id="6.5.1.1"/>
    </reaction>
</comment>
<comment type="caution">
    <text evidence="18">The sequence shown here is derived from an EMBL/GenBank/DDBJ whole genome shotgun (WGS) entry which is preliminary data.</text>
</comment>
<proteinExistence type="inferred from homology"/>
<feature type="non-terminal residue" evidence="18">
    <location>
        <position position="1"/>
    </location>
</feature>
<dbReference type="InterPro" id="IPR012310">
    <property type="entry name" value="DNA_ligase_ATP-dep_cent"/>
</dbReference>
<dbReference type="PANTHER" id="PTHR45674">
    <property type="entry name" value="DNA LIGASE 1/3 FAMILY MEMBER"/>
    <property type="match status" value="1"/>
</dbReference>
<dbReference type="SUPFAM" id="SSF117018">
    <property type="entry name" value="ATP-dependent DNA ligase DNA-binding domain"/>
    <property type="match status" value="1"/>
</dbReference>